<feature type="domain" description="N-acetyltransferase" evidence="1">
    <location>
        <begin position="5"/>
        <end position="158"/>
    </location>
</feature>
<dbReference type="EMBL" id="BRLB01000029">
    <property type="protein sequence ID" value="GKX32262.1"/>
    <property type="molecule type" value="Genomic_DNA"/>
</dbReference>
<comment type="caution">
    <text evidence="2">The sequence shown here is derived from an EMBL/GenBank/DDBJ whole genome shotgun (WGS) entry which is preliminary data.</text>
</comment>
<reference evidence="2" key="1">
    <citation type="submission" date="2022-06" db="EMBL/GenBank/DDBJ databases">
        <title>Vallitalea longa sp. nov., an anaerobic bacterium isolated from marine sediment.</title>
        <authorList>
            <person name="Hirano S."/>
            <person name="Terahara T."/>
            <person name="Mori K."/>
            <person name="Hamada M."/>
            <person name="Matsumoto R."/>
            <person name="Kobayashi T."/>
        </authorList>
    </citation>
    <scope>NUCLEOTIDE SEQUENCE</scope>
    <source>
        <strain evidence="2">SH18-1</strain>
    </source>
</reference>
<dbReference type="InterPro" id="IPR016181">
    <property type="entry name" value="Acyl_CoA_acyltransferase"/>
</dbReference>
<evidence type="ECO:0000313" key="2">
    <source>
        <dbReference type="EMBL" id="GKX32262.1"/>
    </source>
</evidence>
<dbReference type="AlphaFoldDB" id="A0A9W5YEY6"/>
<protein>
    <submittedName>
        <fullName evidence="2">Acetyltransferase</fullName>
    </submittedName>
</protein>
<sequence length="158" mass="18416">MKHNIIIAEFESRDLEEILDLFYNTIHSVNARDYSKNQLDAWGIANPDRDRWLLGLSRNKTYVAKLNNIIVGFGDLNSQYYIDRLYTHKDYQNIGIGTSIVEMLEEDAIQLGYRKVYTEASITAKAFFLSKGYTVVTRQNKHHNGEVFINYIMEKKLV</sequence>
<dbReference type="CDD" id="cd04301">
    <property type="entry name" value="NAT_SF"/>
    <property type="match status" value="1"/>
</dbReference>
<dbReference type="PANTHER" id="PTHR43451:SF1">
    <property type="entry name" value="ACETYLTRANSFERASE"/>
    <property type="match status" value="1"/>
</dbReference>
<dbReference type="InterPro" id="IPR052564">
    <property type="entry name" value="N-acetyltrans/Recomb-assoc"/>
</dbReference>
<dbReference type="PROSITE" id="PS51186">
    <property type="entry name" value="GNAT"/>
    <property type="match status" value="1"/>
</dbReference>
<dbReference type="GO" id="GO:0016747">
    <property type="term" value="F:acyltransferase activity, transferring groups other than amino-acyl groups"/>
    <property type="evidence" value="ECO:0007669"/>
    <property type="project" value="InterPro"/>
</dbReference>
<dbReference type="Gene3D" id="3.40.630.30">
    <property type="match status" value="1"/>
</dbReference>
<dbReference type="RefSeq" id="WP_281819733.1">
    <property type="nucleotide sequence ID" value="NZ_BRLB01000029.1"/>
</dbReference>
<evidence type="ECO:0000313" key="3">
    <source>
        <dbReference type="Proteomes" id="UP001144256"/>
    </source>
</evidence>
<name>A0A9W5YEY6_9FIRM</name>
<dbReference type="InterPro" id="IPR000182">
    <property type="entry name" value="GNAT_dom"/>
</dbReference>
<dbReference type="PANTHER" id="PTHR43451">
    <property type="entry name" value="ACETYLTRANSFERASE (GNAT) FAMILY PROTEIN"/>
    <property type="match status" value="1"/>
</dbReference>
<dbReference type="SUPFAM" id="SSF55729">
    <property type="entry name" value="Acyl-CoA N-acyltransferases (Nat)"/>
    <property type="match status" value="1"/>
</dbReference>
<organism evidence="2 3">
    <name type="scientific">Vallitalea longa</name>
    <dbReference type="NCBI Taxonomy" id="2936439"/>
    <lineage>
        <taxon>Bacteria</taxon>
        <taxon>Bacillati</taxon>
        <taxon>Bacillota</taxon>
        <taxon>Clostridia</taxon>
        <taxon>Lachnospirales</taxon>
        <taxon>Vallitaleaceae</taxon>
        <taxon>Vallitalea</taxon>
    </lineage>
</organism>
<dbReference type="Proteomes" id="UP001144256">
    <property type="component" value="Unassembled WGS sequence"/>
</dbReference>
<gene>
    <name evidence="2" type="ORF">SH1V18_47420</name>
</gene>
<dbReference type="Pfam" id="PF13673">
    <property type="entry name" value="Acetyltransf_10"/>
    <property type="match status" value="1"/>
</dbReference>
<evidence type="ECO:0000259" key="1">
    <source>
        <dbReference type="PROSITE" id="PS51186"/>
    </source>
</evidence>
<keyword evidence="3" id="KW-1185">Reference proteome</keyword>
<proteinExistence type="predicted"/>
<accession>A0A9W5YEY6</accession>